<proteinExistence type="inferred from homology"/>
<dbReference type="SUPFAM" id="SSF48371">
    <property type="entry name" value="ARM repeat"/>
    <property type="match status" value="1"/>
</dbReference>
<keyword evidence="15" id="KW-0732">Signal</keyword>
<dbReference type="InterPro" id="IPR001930">
    <property type="entry name" value="Peptidase_M1"/>
</dbReference>
<evidence type="ECO:0000256" key="12">
    <source>
        <dbReference type="PIRSR" id="PIRSR634015-1"/>
    </source>
</evidence>
<name>A0A2W5KKF6_9GAMM</name>
<dbReference type="Proteomes" id="UP000249046">
    <property type="component" value="Unassembled WGS sequence"/>
</dbReference>
<dbReference type="InterPro" id="IPR014782">
    <property type="entry name" value="Peptidase_M1_dom"/>
</dbReference>
<dbReference type="GO" id="GO:0005737">
    <property type="term" value="C:cytoplasm"/>
    <property type="evidence" value="ECO:0007669"/>
    <property type="project" value="UniProtKB-SubCell"/>
</dbReference>
<dbReference type="GO" id="GO:0016285">
    <property type="term" value="F:alanyl aminopeptidase activity"/>
    <property type="evidence" value="ECO:0007669"/>
    <property type="project" value="UniProtKB-EC"/>
</dbReference>
<dbReference type="GO" id="GO:0008237">
    <property type="term" value="F:metallopeptidase activity"/>
    <property type="evidence" value="ECO:0007669"/>
    <property type="project" value="UniProtKB-KW"/>
</dbReference>
<accession>A0A2W5KKF6</accession>
<evidence type="ECO:0000256" key="1">
    <source>
        <dbReference type="ARBA" id="ARBA00000098"/>
    </source>
</evidence>
<feature type="active site" description="Proton acceptor" evidence="12">
    <location>
        <position position="307"/>
    </location>
</feature>
<keyword evidence="7" id="KW-0645">Protease</keyword>
<organism evidence="17 18">
    <name type="scientific">Rhodanobacter denitrificans</name>
    <dbReference type="NCBI Taxonomy" id="666685"/>
    <lineage>
        <taxon>Bacteria</taxon>
        <taxon>Pseudomonadati</taxon>
        <taxon>Pseudomonadota</taxon>
        <taxon>Gammaproteobacteria</taxon>
        <taxon>Lysobacterales</taxon>
        <taxon>Rhodanobacteraceae</taxon>
        <taxon>Rhodanobacter</taxon>
    </lineage>
</organism>
<keyword evidence="10 14" id="KW-0862">Zinc</keyword>
<evidence type="ECO:0000313" key="17">
    <source>
        <dbReference type="EMBL" id="PZQ15395.1"/>
    </source>
</evidence>
<evidence type="ECO:0000256" key="9">
    <source>
        <dbReference type="ARBA" id="ARBA00022801"/>
    </source>
</evidence>
<evidence type="ECO:0000256" key="5">
    <source>
        <dbReference type="ARBA" id="ARBA00015611"/>
    </source>
</evidence>
<comment type="catalytic activity">
    <reaction evidence="1">
        <text>Release of an N-terminal amino acid, Xaa-|-Yaa- from a peptide, amide or arylamide. Xaa is preferably Ala, but may be most amino acids including Pro (slow action). When a terminal hydrophobic residue is followed by a prolyl residue, the two may be released as an intact Xaa-Pro dipeptide.</text>
        <dbReference type="EC" id="3.4.11.2"/>
    </reaction>
</comment>
<dbReference type="SUPFAM" id="SSF55486">
    <property type="entry name" value="Metalloproteases ('zincins'), catalytic domain"/>
    <property type="match status" value="1"/>
</dbReference>
<keyword evidence="17" id="KW-0031">Aminopeptidase</keyword>
<dbReference type="InterPro" id="IPR015211">
    <property type="entry name" value="Peptidase_M1_C"/>
</dbReference>
<dbReference type="InterPro" id="IPR038502">
    <property type="entry name" value="M1_LTA-4_hydro/amino_C_sf"/>
</dbReference>
<dbReference type="Gene3D" id="2.60.40.1730">
    <property type="entry name" value="tricorn interacting facor f3 domain"/>
    <property type="match status" value="1"/>
</dbReference>
<dbReference type="EC" id="3.4.11.2" evidence="4"/>
<comment type="similarity">
    <text evidence="3">Belongs to the peptidase M1 family.</text>
</comment>
<evidence type="ECO:0000256" key="11">
    <source>
        <dbReference type="ARBA" id="ARBA00023049"/>
    </source>
</evidence>
<dbReference type="InterPro" id="IPR049980">
    <property type="entry name" value="LTA4H_cat"/>
</dbReference>
<reference evidence="17 18" key="1">
    <citation type="submission" date="2017-08" db="EMBL/GenBank/DDBJ databases">
        <title>Infants hospitalized years apart are colonized by the same room-sourced microbial strains.</title>
        <authorList>
            <person name="Brooks B."/>
            <person name="Olm M.R."/>
            <person name="Firek B.A."/>
            <person name="Baker R."/>
            <person name="Thomas B.C."/>
            <person name="Morowitz M.J."/>
            <person name="Banfield J.F."/>
        </authorList>
    </citation>
    <scope>NUCLEOTIDE SEQUENCE [LARGE SCALE GENOMIC DNA]</scope>
    <source>
        <strain evidence="17">S2_005_003_R2_42</strain>
    </source>
</reference>
<dbReference type="Pfam" id="PF17900">
    <property type="entry name" value="Peptidase_M1_N"/>
    <property type="match status" value="1"/>
</dbReference>
<dbReference type="FunFam" id="3.30.2010.30:FF:000001">
    <property type="entry name" value="Leukotriene A(4) hydrolase"/>
    <property type="match status" value="1"/>
</dbReference>
<evidence type="ECO:0000256" key="3">
    <source>
        <dbReference type="ARBA" id="ARBA00010136"/>
    </source>
</evidence>
<feature type="binding site" evidence="14">
    <location>
        <position position="329"/>
    </location>
    <ligand>
        <name>Zn(2+)</name>
        <dbReference type="ChEBI" id="CHEBI:29105"/>
        <note>catalytic</note>
    </ligand>
</feature>
<evidence type="ECO:0000313" key="18">
    <source>
        <dbReference type="Proteomes" id="UP000249046"/>
    </source>
</evidence>
<dbReference type="EMBL" id="QFPO01000006">
    <property type="protein sequence ID" value="PZQ15395.1"/>
    <property type="molecule type" value="Genomic_DNA"/>
</dbReference>
<evidence type="ECO:0000259" key="16">
    <source>
        <dbReference type="SMART" id="SM01263"/>
    </source>
</evidence>
<keyword evidence="9" id="KW-0378">Hydrolase</keyword>
<evidence type="ECO:0000256" key="6">
    <source>
        <dbReference type="ARBA" id="ARBA00022490"/>
    </source>
</evidence>
<dbReference type="PANTHER" id="PTHR45726">
    <property type="entry name" value="LEUKOTRIENE A-4 HYDROLASE"/>
    <property type="match status" value="1"/>
</dbReference>
<gene>
    <name evidence="17" type="ORF">DI564_08650</name>
</gene>
<dbReference type="InterPro" id="IPR016024">
    <property type="entry name" value="ARM-type_fold"/>
</dbReference>
<evidence type="ECO:0000256" key="2">
    <source>
        <dbReference type="ARBA" id="ARBA00004496"/>
    </source>
</evidence>
<dbReference type="Gene3D" id="3.30.2010.30">
    <property type="match status" value="1"/>
</dbReference>
<comment type="subcellular location">
    <subcellularLocation>
        <location evidence="2">Cytoplasm</location>
    </subcellularLocation>
</comment>
<dbReference type="InterPro" id="IPR042097">
    <property type="entry name" value="Aminopeptidase_N-like_N_sf"/>
</dbReference>
<dbReference type="GO" id="GO:0008270">
    <property type="term" value="F:zinc ion binding"/>
    <property type="evidence" value="ECO:0007669"/>
    <property type="project" value="InterPro"/>
</dbReference>
<feature type="binding site" evidence="14">
    <location>
        <position position="306"/>
    </location>
    <ligand>
        <name>Zn(2+)</name>
        <dbReference type="ChEBI" id="CHEBI:29105"/>
        <note>catalytic</note>
    </ligand>
</feature>
<feature type="domain" description="Peptidase M1 leukotriene A4 hydrolase/aminopeptidase C-terminal" evidence="16">
    <location>
        <begin position="471"/>
        <end position="610"/>
    </location>
</feature>
<feature type="signal peptide" evidence="15">
    <location>
        <begin position="1"/>
        <end position="20"/>
    </location>
</feature>
<feature type="binding site" evidence="13">
    <location>
        <begin position="150"/>
        <end position="152"/>
    </location>
    <ligand>
        <name>a peptide</name>
        <dbReference type="ChEBI" id="CHEBI:60466"/>
    </ligand>
</feature>
<evidence type="ECO:0000256" key="4">
    <source>
        <dbReference type="ARBA" id="ARBA00012564"/>
    </source>
</evidence>
<dbReference type="PRINTS" id="PR00756">
    <property type="entry name" value="ALADIPTASE"/>
</dbReference>
<dbReference type="CDD" id="cd09599">
    <property type="entry name" value="M1_LTA4H"/>
    <property type="match status" value="1"/>
</dbReference>
<evidence type="ECO:0000256" key="10">
    <source>
        <dbReference type="ARBA" id="ARBA00022833"/>
    </source>
</evidence>
<feature type="binding site" evidence="13">
    <location>
        <begin position="277"/>
        <end position="282"/>
    </location>
    <ligand>
        <name>a peptide</name>
        <dbReference type="ChEBI" id="CHEBI:60466"/>
    </ligand>
</feature>
<evidence type="ECO:0000256" key="14">
    <source>
        <dbReference type="PIRSR" id="PIRSR634015-3"/>
    </source>
</evidence>
<feature type="binding site" evidence="14">
    <location>
        <position position="310"/>
    </location>
    <ligand>
        <name>Zn(2+)</name>
        <dbReference type="ChEBI" id="CHEBI:29105"/>
        <note>catalytic</note>
    </ligand>
</feature>
<protein>
    <recommendedName>
        <fullName evidence="5">Aminopeptidase N</fullName>
        <ecNumber evidence="4">3.4.11.2</ecNumber>
    </recommendedName>
</protein>
<dbReference type="SUPFAM" id="SSF63737">
    <property type="entry name" value="Leukotriene A4 hydrolase N-terminal domain"/>
    <property type="match status" value="1"/>
</dbReference>
<evidence type="ECO:0000256" key="7">
    <source>
        <dbReference type="ARBA" id="ARBA00022670"/>
    </source>
</evidence>
<feature type="binding site" evidence="13">
    <location>
        <begin position="566"/>
        <end position="568"/>
    </location>
    <ligand>
        <name>a peptide</name>
        <dbReference type="ChEBI" id="CHEBI:60466"/>
    </ligand>
</feature>
<dbReference type="InterPro" id="IPR045357">
    <property type="entry name" value="Aminopeptidase_N-like_N"/>
</dbReference>
<dbReference type="SMART" id="SM01263">
    <property type="entry name" value="Leuk-A4-hydro_C"/>
    <property type="match status" value="1"/>
</dbReference>
<dbReference type="Gene3D" id="1.10.390.10">
    <property type="entry name" value="Neutral Protease Domain 2"/>
    <property type="match status" value="1"/>
</dbReference>
<feature type="chain" id="PRO_5015956807" description="Aminopeptidase N" evidence="15">
    <location>
        <begin position="21"/>
        <end position="612"/>
    </location>
</feature>
<evidence type="ECO:0000256" key="13">
    <source>
        <dbReference type="PIRSR" id="PIRSR634015-2"/>
    </source>
</evidence>
<dbReference type="InterPro" id="IPR034015">
    <property type="entry name" value="M1_LTA4H"/>
</dbReference>
<dbReference type="Gene3D" id="1.25.40.320">
    <property type="entry name" value="Peptidase M1, leukotriene A4 hydrolase/aminopeptidase C-terminal domain"/>
    <property type="match status" value="1"/>
</dbReference>
<keyword evidence="11" id="KW-0482">Metalloprotease</keyword>
<keyword evidence="8 14" id="KW-0479">Metal-binding</keyword>
<dbReference type="Pfam" id="PF09127">
    <property type="entry name" value="Leuk-A4-hydro_C"/>
    <property type="match status" value="1"/>
</dbReference>
<dbReference type="InterPro" id="IPR027268">
    <property type="entry name" value="Peptidase_M4/M1_CTD_sf"/>
</dbReference>
<evidence type="ECO:0000256" key="8">
    <source>
        <dbReference type="ARBA" id="ARBA00022723"/>
    </source>
</evidence>
<dbReference type="Pfam" id="PF01433">
    <property type="entry name" value="Peptidase_M1"/>
    <property type="match status" value="1"/>
</dbReference>
<comment type="cofactor">
    <cofactor evidence="14">
        <name>Zn(2+)</name>
        <dbReference type="ChEBI" id="CHEBI:29105"/>
    </cofactor>
    <text evidence="14">Binds 1 zinc ion per subunit.</text>
</comment>
<dbReference type="AlphaFoldDB" id="A0A2W5KKF6"/>
<keyword evidence="6" id="KW-0963">Cytoplasm</keyword>
<evidence type="ECO:0000256" key="15">
    <source>
        <dbReference type="SAM" id="SignalP"/>
    </source>
</evidence>
<feature type="active site" description="Proton donor" evidence="12">
    <location>
        <position position="392"/>
    </location>
</feature>
<comment type="caution">
    <text evidence="17">The sequence shown here is derived from an EMBL/GenBank/DDBJ whole genome shotgun (WGS) entry which is preliminary data.</text>
</comment>
<dbReference type="GO" id="GO:0006508">
    <property type="term" value="P:proteolysis"/>
    <property type="evidence" value="ECO:0007669"/>
    <property type="project" value="UniProtKB-KW"/>
</dbReference>
<dbReference type="PANTHER" id="PTHR45726:SF3">
    <property type="entry name" value="LEUKOTRIENE A-4 HYDROLASE"/>
    <property type="match status" value="1"/>
</dbReference>
<sequence length="612" mass="68289">MSIRDFILVSMLLAPTYALAGDPHSYANTDAVRVRAAALDLKVDFSDRRLAGNVRLDLDWKKPDQHSLVLDTRDLDIERVVAIDAAGKEKTARFRLDARDPIFGSALRIDLPEAAPAVRIHYRTAPTASGLQWMTPEQTAGKKRAFMYSQSQAIHARSWVPLQDTPSVRFTYTAQIAAPKGYRVLMSADNDAAHPLNGEFGFAMKQPIPSYLLAIAVGDLAVRQTGRRTAVYAEASVVEGAAKEFEDTESMIEAAEKLYGPYRWERYDILVLPASFPFGGMENPRITFATPTVIAGDKSLVGLIAHELAHSWSGNLVTNANWQHMWLNEGFTTYVENRIVEAVYGKDEAVMQLVVDDGEVREEMAEMSDNEQLLVPDLRGVDPDEGLSGVPYNKGRWFLRFLELRYGRETFDPFLRGYFDHFAFQSIDTDQFLAYYEEHLAKPHPGKVSRAEIDAWLHKPGIPADAPVSHSPRFDAVDKARSEWLAGQRKADALGADGWVTYEWLHFLNGLPTTLPVESLQALDTAWKLTGTGNAEVAFRWYALTIRSGYVQARPAIAAFVERIGRRKLVLPLYEALAKTADGKAFARQVYAKAKPGYHPLTQGSVERVLAD</sequence>